<evidence type="ECO:0000313" key="1">
    <source>
        <dbReference type="EMBL" id="GMT09723.1"/>
    </source>
</evidence>
<dbReference type="EMBL" id="BTSY01000001">
    <property type="protein sequence ID" value="GMT09723.1"/>
    <property type="molecule type" value="Genomic_DNA"/>
</dbReference>
<proteinExistence type="predicted"/>
<feature type="non-terminal residue" evidence="1">
    <location>
        <position position="1"/>
    </location>
</feature>
<gene>
    <name evidence="1" type="ORF">PFISCL1PPCAC_1020</name>
</gene>
<dbReference type="Proteomes" id="UP001432322">
    <property type="component" value="Unassembled WGS sequence"/>
</dbReference>
<accession>A0AAV5USP5</accession>
<dbReference type="AlphaFoldDB" id="A0AAV5USP5"/>
<name>A0AAV5USP5_9BILA</name>
<protein>
    <submittedName>
        <fullName evidence="1">Uncharacterized protein</fullName>
    </submittedName>
</protein>
<sequence length="123" mass="14030">LSQLSAMSNMSQTMPLCSMPSTSSIMQSFEIKRPIPMMPIMSQGNGCLSDEGTQQLQSVVDPIEQDLCPIERTEENRLTYQADGRYLSMPKTEQDDELCPRGCDEEFRHRTNRKRNGQARMTH</sequence>
<evidence type="ECO:0000313" key="2">
    <source>
        <dbReference type="Proteomes" id="UP001432322"/>
    </source>
</evidence>
<organism evidence="1 2">
    <name type="scientific">Pristionchus fissidentatus</name>
    <dbReference type="NCBI Taxonomy" id="1538716"/>
    <lineage>
        <taxon>Eukaryota</taxon>
        <taxon>Metazoa</taxon>
        <taxon>Ecdysozoa</taxon>
        <taxon>Nematoda</taxon>
        <taxon>Chromadorea</taxon>
        <taxon>Rhabditida</taxon>
        <taxon>Rhabditina</taxon>
        <taxon>Diplogasteromorpha</taxon>
        <taxon>Diplogasteroidea</taxon>
        <taxon>Neodiplogasteridae</taxon>
        <taxon>Pristionchus</taxon>
    </lineage>
</organism>
<keyword evidence="2" id="KW-1185">Reference proteome</keyword>
<reference evidence="1" key="1">
    <citation type="submission" date="2023-10" db="EMBL/GenBank/DDBJ databases">
        <title>Genome assembly of Pristionchus species.</title>
        <authorList>
            <person name="Yoshida K."/>
            <person name="Sommer R.J."/>
        </authorList>
    </citation>
    <scope>NUCLEOTIDE SEQUENCE</scope>
    <source>
        <strain evidence="1">RS5133</strain>
    </source>
</reference>
<feature type="non-terminal residue" evidence="1">
    <location>
        <position position="123"/>
    </location>
</feature>
<comment type="caution">
    <text evidence="1">The sequence shown here is derived from an EMBL/GenBank/DDBJ whole genome shotgun (WGS) entry which is preliminary data.</text>
</comment>